<evidence type="ECO:0000313" key="2">
    <source>
        <dbReference type="Proteomes" id="UP000000311"/>
    </source>
</evidence>
<evidence type="ECO:0000313" key="1">
    <source>
        <dbReference type="EMBL" id="EFN66465.1"/>
    </source>
</evidence>
<name>E2AJE4_CAMFO</name>
<keyword evidence="2" id="KW-1185">Reference proteome</keyword>
<dbReference type="EMBL" id="GL439972">
    <property type="protein sequence ID" value="EFN66465.1"/>
    <property type="molecule type" value="Genomic_DNA"/>
</dbReference>
<dbReference type="AlphaFoldDB" id="E2AJE4"/>
<accession>E2AJE4</accession>
<proteinExistence type="predicted"/>
<dbReference type="InParanoid" id="E2AJE4"/>
<organism evidence="2">
    <name type="scientific">Camponotus floridanus</name>
    <name type="common">Florida carpenter ant</name>
    <dbReference type="NCBI Taxonomy" id="104421"/>
    <lineage>
        <taxon>Eukaryota</taxon>
        <taxon>Metazoa</taxon>
        <taxon>Ecdysozoa</taxon>
        <taxon>Arthropoda</taxon>
        <taxon>Hexapoda</taxon>
        <taxon>Insecta</taxon>
        <taxon>Pterygota</taxon>
        <taxon>Neoptera</taxon>
        <taxon>Endopterygota</taxon>
        <taxon>Hymenoptera</taxon>
        <taxon>Apocrita</taxon>
        <taxon>Aculeata</taxon>
        <taxon>Formicoidea</taxon>
        <taxon>Formicidae</taxon>
        <taxon>Formicinae</taxon>
        <taxon>Camponotus</taxon>
    </lineage>
</organism>
<reference evidence="1 2" key="1">
    <citation type="journal article" date="2010" name="Science">
        <title>Genomic comparison of the ants Camponotus floridanus and Harpegnathos saltator.</title>
        <authorList>
            <person name="Bonasio R."/>
            <person name="Zhang G."/>
            <person name="Ye C."/>
            <person name="Mutti N.S."/>
            <person name="Fang X."/>
            <person name="Qin N."/>
            <person name="Donahue G."/>
            <person name="Yang P."/>
            <person name="Li Q."/>
            <person name="Li C."/>
            <person name="Zhang P."/>
            <person name="Huang Z."/>
            <person name="Berger S.L."/>
            <person name="Reinberg D."/>
            <person name="Wang J."/>
            <person name="Liebig J."/>
        </authorList>
    </citation>
    <scope>NUCLEOTIDE SEQUENCE [LARGE SCALE GENOMIC DNA]</scope>
    <source>
        <strain evidence="2">C129</strain>
    </source>
</reference>
<dbReference type="Proteomes" id="UP000000311">
    <property type="component" value="Unassembled WGS sequence"/>
</dbReference>
<sequence length="72" mass="8302">MRDVAGTGWRWWLFHLFAHDNRLGNQAVRGVSGQRLIVTMKKCLAPRSAPPSIKSQQSQICRFPCKQTYRQS</sequence>
<gene>
    <name evidence="1" type="ORF">EAG_12614</name>
</gene>
<protein>
    <submittedName>
        <fullName evidence="1">Uncharacterized protein</fullName>
    </submittedName>
</protein>